<proteinExistence type="predicted"/>
<dbReference type="VEuPathDB" id="CryptoDB:Vbra_18025"/>
<keyword evidence="3" id="KW-1185">Reference proteome</keyword>
<keyword evidence="1" id="KW-0175">Coiled coil</keyword>
<feature type="coiled-coil region" evidence="1">
    <location>
        <begin position="243"/>
        <end position="270"/>
    </location>
</feature>
<dbReference type="EMBL" id="CDMY01000688">
    <property type="protein sequence ID" value="CEM30141.1"/>
    <property type="molecule type" value="Genomic_DNA"/>
</dbReference>
<gene>
    <name evidence="2" type="ORF">Vbra_18025</name>
</gene>
<evidence type="ECO:0000313" key="2">
    <source>
        <dbReference type="EMBL" id="CEM30141.1"/>
    </source>
</evidence>
<reference evidence="2 3" key="1">
    <citation type="submission" date="2014-11" db="EMBL/GenBank/DDBJ databases">
        <authorList>
            <person name="Zhu J."/>
            <person name="Qi W."/>
            <person name="Song R."/>
        </authorList>
    </citation>
    <scope>NUCLEOTIDE SEQUENCE [LARGE SCALE GENOMIC DNA]</scope>
</reference>
<accession>A0A0G4GJP2</accession>
<protein>
    <submittedName>
        <fullName evidence="2">Uncharacterized protein</fullName>
    </submittedName>
</protein>
<dbReference type="Proteomes" id="UP000041254">
    <property type="component" value="Unassembled WGS sequence"/>
</dbReference>
<evidence type="ECO:0000313" key="3">
    <source>
        <dbReference type="Proteomes" id="UP000041254"/>
    </source>
</evidence>
<dbReference type="InParanoid" id="A0A0G4GJP2"/>
<dbReference type="PhylomeDB" id="A0A0G4GJP2"/>
<dbReference type="AlphaFoldDB" id="A0A0G4GJP2"/>
<name>A0A0G4GJP2_VITBC</name>
<evidence type="ECO:0000256" key="1">
    <source>
        <dbReference type="SAM" id="Coils"/>
    </source>
</evidence>
<sequence length="271" mass="28916">MLCAEIVAGNPTRWRIDSGDIAADDDLLADDDVAAGGNVIAGGYVRADGNVKAGGNVTVGNFAFDDRVPVLPFSLWRNSDIEGSIMAAGNVYVGSPNEEVITSPFGTERPAWYAPGGNVLARGSVIAQTDLGAKQCACGGVVTRRAVADAFEVPSDSRNQPPTSMAEWGDRNRSAAYEAFRQLRVRFDGDAQLALAPAEVHKVFPSAVKTFTPHNKDEKPEGPAAAEMTIDLTQLVYTQLAVMQGLIKANDELRKANDALRGRVTRLEKGR</sequence>
<organism evidence="2 3">
    <name type="scientific">Vitrella brassicaformis (strain CCMP3155)</name>
    <dbReference type="NCBI Taxonomy" id="1169540"/>
    <lineage>
        <taxon>Eukaryota</taxon>
        <taxon>Sar</taxon>
        <taxon>Alveolata</taxon>
        <taxon>Colpodellida</taxon>
        <taxon>Vitrellaceae</taxon>
        <taxon>Vitrella</taxon>
    </lineage>
</organism>